<keyword evidence="2" id="KW-0805">Transcription regulation</keyword>
<reference evidence="9" key="1">
    <citation type="journal article" date="2019" name="Int. J. Syst. Evol. Microbiol.">
        <title>The Global Catalogue of Microorganisms (GCM) 10K type strain sequencing project: providing services to taxonomists for standard genome sequencing and annotation.</title>
        <authorList>
            <consortium name="The Broad Institute Genomics Platform"/>
            <consortium name="The Broad Institute Genome Sequencing Center for Infectious Disease"/>
            <person name="Wu L."/>
            <person name="Ma J."/>
        </authorList>
    </citation>
    <scope>NUCLEOTIDE SEQUENCE [LARGE SCALE GENOMIC DNA]</scope>
    <source>
        <strain evidence="9">CGMCC 4.7152</strain>
    </source>
</reference>
<evidence type="ECO:0000256" key="5">
    <source>
        <dbReference type="PROSITE-ProRule" id="PRU01091"/>
    </source>
</evidence>
<keyword evidence="1" id="KW-0597">Phosphoprotein</keyword>
<evidence type="ECO:0000256" key="6">
    <source>
        <dbReference type="SAM" id="MobiDB-lite"/>
    </source>
</evidence>
<dbReference type="Gene3D" id="1.10.10.10">
    <property type="entry name" value="Winged helix-like DNA-binding domain superfamily/Winged helix DNA-binding domain"/>
    <property type="match status" value="1"/>
</dbReference>
<dbReference type="InterPro" id="IPR016032">
    <property type="entry name" value="Sig_transdc_resp-reg_C-effctor"/>
</dbReference>
<dbReference type="PANTHER" id="PTHR48111:SF4">
    <property type="entry name" value="DNA-BINDING DUAL TRANSCRIPTIONAL REGULATOR OMPR"/>
    <property type="match status" value="1"/>
</dbReference>
<feature type="region of interest" description="Disordered" evidence="6">
    <location>
        <begin position="48"/>
        <end position="88"/>
    </location>
</feature>
<dbReference type="SMART" id="SM00862">
    <property type="entry name" value="Trans_reg_C"/>
    <property type="match status" value="1"/>
</dbReference>
<evidence type="ECO:0000256" key="3">
    <source>
        <dbReference type="ARBA" id="ARBA00023125"/>
    </source>
</evidence>
<gene>
    <name evidence="8" type="ORF">ACFPIJ_20190</name>
</gene>
<comment type="caution">
    <text evidence="8">The sequence shown here is derived from an EMBL/GenBank/DDBJ whole genome shotgun (WGS) entry which is preliminary data.</text>
</comment>
<name>A0ABV9VXZ5_9ACTN</name>
<organism evidence="8 9">
    <name type="scientific">Dactylosporangium cerinum</name>
    <dbReference type="NCBI Taxonomy" id="1434730"/>
    <lineage>
        <taxon>Bacteria</taxon>
        <taxon>Bacillati</taxon>
        <taxon>Actinomycetota</taxon>
        <taxon>Actinomycetes</taxon>
        <taxon>Micromonosporales</taxon>
        <taxon>Micromonosporaceae</taxon>
        <taxon>Dactylosporangium</taxon>
    </lineage>
</organism>
<feature type="DNA-binding region" description="OmpR/PhoB-type" evidence="5">
    <location>
        <begin position="117"/>
        <end position="213"/>
    </location>
</feature>
<evidence type="ECO:0000256" key="2">
    <source>
        <dbReference type="ARBA" id="ARBA00023015"/>
    </source>
</evidence>
<evidence type="ECO:0000313" key="9">
    <source>
        <dbReference type="Proteomes" id="UP001595912"/>
    </source>
</evidence>
<feature type="compositionally biased region" description="Low complexity" evidence="6">
    <location>
        <begin position="48"/>
        <end position="65"/>
    </location>
</feature>
<dbReference type="InterPro" id="IPR036388">
    <property type="entry name" value="WH-like_DNA-bd_sf"/>
</dbReference>
<dbReference type="RefSeq" id="WP_380116695.1">
    <property type="nucleotide sequence ID" value="NZ_JBHSIU010000019.1"/>
</dbReference>
<keyword evidence="4" id="KW-0804">Transcription</keyword>
<feature type="domain" description="OmpR/PhoB-type" evidence="7">
    <location>
        <begin position="117"/>
        <end position="213"/>
    </location>
</feature>
<keyword evidence="3 5" id="KW-0238">DNA-binding</keyword>
<dbReference type="EMBL" id="JBHSIU010000019">
    <property type="protein sequence ID" value="MFC5000145.1"/>
    <property type="molecule type" value="Genomic_DNA"/>
</dbReference>
<evidence type="ECO:0000256" key="1">
    <source>
        <dbReference type="ARBA" id="ARBA00022553"/>
    </source>
</evidence>
<evidence type="ECO:0000313" key="8">
    <source>
        <dbReference type="EMBL" id="MFC5000145.1"/>
    </source>
</evidence>
<dbReference type="SUPFAM" id="SSF46894">
    <property type="entry name" value="C-terminal effector domain of the bipartite response regulators"/>
    <property type="match status" value="1"/>
</dbReference>
<dbReference type="Pfam" id="PF00486">
    <property type="entry name" value="Trans_reg_C"/>
    <property type="match status" value="1"/>
</dbReference>
<dbReference type="CDD" id="cd00383">
    <property type="entry name" value="trans_reg_C"/>
    <property type="match status" value="1"/>
</dbReference>
<dbReference type="PANTHER" id="PTHR48111">
    <property type="entry name" value="REGULATOR OF RPOS"/>
    <property type="match status" value="1"/>
</dbReference>
<keyword evidence="9" id="KW-1185">Reference proteome</keyword>
<protein>
    <submittedName>
        <fullName evidence="8">Winged helix-turn-helix domain-containing protein</fullName>
    </submittedName>
</protein>
<proteinExistence type="predicted"/>
<accession>A0ABV9VXZ5</accession>
<dbReference type="Proteomes" id="UP001595912">
    <property type="component" value="Unassembled WGS sequence"/>
</dbReference>
<sequence>MAISVVGAPEVAPSVVTITVHITLNGDELPPEASRLISDLEALAASQAKQQIQPSIQPSIQRGPQTPAPLQRATAPAHTLQHGPSQHTGRNLRLVETTDAGTATGVTEPARVKRIGAATPDAPSLYLCTGSRLVLRDGAPVPLTRREYDLFLFLCEHPRRVFSRAQLLRQVWGYDMVGTERTVDVHVRRLRVKLGEAARIIATVRGVGYRLDDDAAVQVVVRED</sequence>
<dbReference type="InterPro" id="IPR039420">
    <property type="entry name" value="WalR-like"/>
</dbReference>
<evidence type="ECO:0000256" key="4">
    <source>
        <dbReference type="ARBA" id="ARBA00023163"/>
    </source>
</evidence>
<dbReference type="InterPro" id="IPR001867">
    <property type="entry name" value="OmpR/PhoB-type_DNA-bd"/>
</dbReference>
<dbReference type="PROSITE" id="PS51755">
    <property type="entry name" value="OMPR_PHOB"/>
    <property type="match status" value="1"/>
</dbReference>
<evidence type="ECO:0000259" key="7">
    <source>
        <dbReference type="PROSITE" id="PS51755"/>
    </source>
</evidence>